<accession>A0A410P5I0</accession>
<dbReference type="GO" id="GO:0016887">
    <property type="term" value="F:ATP hydrolysis activity"/>
    <property type="evidence" value="ECO:0007669"/>
    <property type="project" value="InterPro"/>
</dbReference>
<dbReference type="EMBL" id="CP019384">
    <property type="protein sequence ID" value="QAT17348.1"/>
    <property type="molecule type" value="Genomic_DNA"/>
</dbReference>
<dbReference type="CDD" id="cd03255">
    <property type="entry name" value="ABC_MJ0796_LolCDE_FtsE"/>
    <property type="match status" value="1"/>
</dbReference>
<dbReference type="Pfam" id="PF00005">
    <property type="entry name" value="ABC_tran"/>
    <property type="match status" value="1"/>
</dbReference>
<dbReference type="FunFam" id="3.40.50.300:FF:000032">
    <property type="entry name" value="Export ABC transporter ATP-binding protein"/>
    <property type="match status" value="1"/>
</dbReference>
<organism evidence="6 7">
    <name type="scientific">Velamenicoccus archaeovorus</name>
    <dbReference type="NCBI Taxonomy" id="1930593"/>
    <lineage>
        <taxon>Bacteria</taxon>
        <taxon>Pseudomonadati</taxon>
        <taxon>Candidatus Omnitrophota</taxon>
        <taxon>Candidatus Velamenicoccus</taxon>
    </lineage>
</organism>
<dbReference type="InterPro" id="IPR017871">
    <property type="entry name" value="ABC_transporter-like_CS"/>
</dbReference>
<dbReference type="PANTHER" id="PTHR24220">
    <property type="entry name" value="IMPORT ATP-BINDING PROTEIN"/>
    <property type="match status" value="1"/>
</dbReference>
<feature type="domain" description="ABC transporter" evidence="5">
    <location>
        <begin position="5"/>
        <end position="222"/>
    </location>
</feature>
<dbReference type="SUPFAM" id="SSF52540">
    <property type="entry name" value="P-loop containing nucleoside triphosphate hydrolases"/>
    <property type="match status" value="1"/>
</dbReference>
<dbReference type="SMART" id="SM00382">
    <property type="entry name" value="AAA"/>
    <property type="match status" value="1"/>
</dbReference>
<dbReference type="Proteomes" id="UP000287243">
    <property type="component" value="Chromosome"/>
</dbReference>
<proteinExistence type="inferred from homology"/>
<name>A0A410P5I0_VELA1</name>
<keyword evidence="7" id="KW-1185">Reference proteome</keyword>
<dbReference type="InterPro" id="IPR017911">
    <property type="entry name" value="MacB-like_ATP-bd"/>
</dbReference>
<reference evidence="6 7" key="1">
    <citation type="submission" date="2017-01" db="EMBL/GenBank/DDBJ databases">
        <title>First insights into the biology of 'candidatus Vampirococcus archaeovorus'.</title>
        <authorList>
            <person name="Kizina J."/>
            <person name="Jordan S."/>
            <person name="Stueber K."/>
            <person name="Reinhardt R."/>
            <person name="Harder J."/>
        </authorList>
    </citation>
    <scope>NUCLEOTIDE SEQUENCE [LARGE SCALE GENOMIC DNA]</scope>
    <source>
        <strain evidence="6 7">LiM</strain>
    </source>
</reference>
<keyword evidence="1" id="KW-0813">Transport</keyword>
<dbReference type="InterPro" id="IPR003439">
    <property type="entry name" value="ABC_transporter-like_ATP-bd"/>
</dbReference>
<gene>
    <name evidence="6" type="ORF">BU251_06205</name>
</gene>
<keyword evidence="6" id="KW-0449">Lipoprotein</keyword>
<dbReference type="InterPro" id="IPR015854">
    <property type="entry name" value="ABC_transpr_LolD-like"/>
</dbReference>
<dbReference type="GO" id="GO:0005524">
    <property type="term" value="F:ATP binding"/>
    <property type="evidence" value="ECO:0007669"/>
    <property type="project" value="UniProtKB-KW"/>
</dbReference>
<evidence type="ECO:0000256" key="1">
    <source>
        <dbReference type="ARBA" id="ARBA00022448"/>
    </source>
</evidence>
<sequence>MLKALHLQKTYRQGPKALTVLKDVSLEVKRSEMLSIVGPSGAGKSTLLHILGGLDTPTHGEVFVDGARLTTMDERRQAAIRNKMFGFVFQFYHLLREFTALENVMLPGCVGRGSQGVSDVRKKAEGLLDFLGLSQRLKHRPSELSGGEQQRVAVARALINDPEILFCDEPTGNLDFESGRHIQELLMRLNKEKGTTVVLVTHSPELAHGSHRTLKIFDGRLVTG</sequence>
<dbReference type="AlphaFoldDB" id="A0A410P5I0"/>
<dbReference type="KEGG" id="vai:BU251_06205"/>
<dbReference type="InterPro" id="IPR027417">
    <property type="entry name" value="P-loop_NTPase"/>
</dbReference>
<evidence type="ECO:0000259" key="5">
    <source>
        <dbReference type="PROSITE" id="PS50893"/>
    </source>
</evidence>
<dbReference type="OrthoDB" id="9783924at2"/>
<evidence type="ECO:0000313" key="7">
    <source>
        <dbReference type="Proteomes" id="UP000287243"/>
    </source>
</evidence>
<evidence type="ECO:0000256" key="3">
    <source>
        <dbReference type="ARBA" id="ARBA00022840"/>
    </source>
</evidence>
<dbReference type="PANTHER" id="PTHR24220:SF689">
    <property type="entry name" value="LIPOPROTEIN-RELEASING SYSTEM ATP-BINDING PROTEIN LOLD"/>
    <property type="match status" value="1"/>
</dbReference>
<evidence type="ECO:0000313" key="6">
    <source>
        <dbReference type="EMBL" id="QAT17348.1"/>
    </source>
</evidence>
<dbReference type="GO" id="GO:0005886">
    <property type="term" value="C:plasma membrane"/>
    <property type="evidence" value="ECO:0007669"/>
    <property type="project" value="TreeGrafter"/>
</dbReference>
<dbReference type="Gene3D" id="3.40.50.300">
    <property type="entry name" value="P-loop containing nucleotide triphosphate hydrolases"/>
    <property type="match status" value="1"/>
</dbReference>
<dbReference type="InterPro" id="IPR003593">
    <property type="entry name" value="AAA+_ATPase"/>
</dbReference>
<evidence type="ECO:0000256" key="4">
    <source>
        <dbReference type="ARBA" id="ARBA00038388"/>
    </source>
</evidence>
<keyword evidence="2" id="KW-0547">Nucleotide-binding</keyword>
<dbReference type="PROSITE" id="PS00211">
    <property type="entry name" value="ABC_TRANSPORTER_1"/>
    <property type="match status" value="1"/>
</dbReference>
<dbReference type="PROSITE" id="PS50893">
    <property type="entry name" value="ABC_TRANSPORTER_2"/>
    <property type="match status" value="1"/>
</dbReference>
<comment type="similarity">
    <text evidence="4">Belongs to the ABC transporter superfamily. Macrolide exporter (TC 3.A.1.122) family.</text>
</comment>
<dbReference type="GO" id="GO:0098796">
    <property type="term" value="C:membrane protein complex"/>
    <property type="evidence" value="ECO:0007669"/>
    <property type="project" value="UniProtKB-ARBA"/>
</dbReference>
<evidence type="ECO:0000256" key="2">
    <source>
        <dbReference type="ARBA" id="ARBA00022741"/>
    </source>
</evidence>
<keyword evidence="3 6" id="KW-0067">ATP-binding</keyword>
<dbReference type="GO" id="GO:0022857">
    <property type="term" value="F:transmembrane transporter activity"/>
    <property type="evidence" value="ECO:0007669"/>
    <property type="project" value="TreeGrafter"/>
</dbReference>
<protein>
    <submittedName>
        <fullName evidence="6">Lipoprotein-releasing system ATP-binding protein LolD</fullName>
    </submittedName>
</protein>